<dbReference type="AlphaFoldDB" id="A0A1G9DNC9"/>
<gene>
    <name evidence="3" type="ORF">SAMN04487820_110198</name>
</gene>
<proteinExistence type="predicted"/>
<reference evidence="4" key="1">
    <citation type="submission" date="2016-10" db="EMBL/GenBank/DDBJ databases">
        <authorList>
            <person name="Varghese N."/>
            <person name="Submissions S."/>
        </authorList>
    </citation>
    <scope>NUCLEOTIDE SEQUENCE [LARGE SCALE GENOMIC DNA]</scope>
    <source>
        <strain evidence="4">DSM 45460</strain>
    </source>
</reference>
<dbReference type="Gene3D" id="3.40.50.1820">
    <property type="entry name" value="alpha/beta hydrolase"/>
    <property type="match status" value="1"/>
</dbReference>
<protein>
    <submittedName>
        <fullName evidence="3">Pimeloyl-ACP methyl ester carboxylesterase</fullName>
    </submittedName>
</protein>
<evidence type="ECO:0000313" key="3">
    <source>
        <dbReference type="EMBL" id="SDK65285.1"/>
    </source>
</evidence>
<dbReference type="InterPro" id="IPR029058">
    <property type="entry name" value="AB_hydrolase_fold"/>
</dbReference>
<name>A0A1G9DNC9_ACTMZ</name>
<dbReference type="Proteomes" id="UP000199213">
    <property type="component" value="Unassembled WGS sequence"/>
</dbReference>
<sequence>MSLGTPPCLAWLGKHLRKDHHTARVVIRYGIMELVHYVESGVGTPLVLLHAFPVDARMWQGVRTELEEHVRVLAPDQRGMGQPSSWEAATTELTSDDPQRSVPEEPDLETVAEDVLALLDRLRLRRVYVVGCSMGGYVAMAMARKAPERLEGLILADTKAEADSAEQRDNRLRIADRAEREGTMGWLAENTLPGILGETTRQRRGSVVEQARELVEQQPPAAVAWAQRAMANRPDSSETLRAYQGPALVLTGTEDTLSPPRSARDTAALLSRSEVVILPEAGHLSPMETPEAFAHAVREWLGE</sequence>
<dbReference type="EMBL" id="FNFM01000010">
    <property type="protein sequence ID" value="SDK65285.1"/>
    <property type="molecule type" value="Genomic_DNA"/>
</dbReference>
<dbReference type="PANTHER" id="PTHR43433:SF5">
    <property type="entry name" value="AB HYDROLASE-1 DOMAIN-CONTAINING PROTEIN"/>
    <property type="match status" value="1"/>
</dbReference>
<accession>A0A1G9DNC9</accession>
<dbReference type="Pfam" id="PF12697">
    <property type="entry name" value="Abhydrolase_6"/>
    <property type="match status" value="1"/>
</dbReference>
<dbReference type="SUPFAM" id="SSF53474">
    <property type="entry name" value="alpha/beta-Hydrolases"/>
    <property type="match status" value="1"/>
</dbReference>
<feature type="compositionally biased region" description="Polar residues" evidence="1">
    <location>
        <begin position="82"/>
        <end position="93"/>
    </location>
</feature>
<evidence type="ECO:0000256" key="1">
    <source>
        <dbReference type="SAM" id="MobiDB-lite"/>
    </source>
</evidence>
<dbReference type="PANTHER" id="PTHR43433">
    <property type="entry name" value="HYDROLASE, ALPHA/BETA FOLD FAMILY PROTEIN"/>
    <property type="match status" value="1"/>
</dbReference>
<dbReference type="InterPro" id="IPR050471">
    <property type="entry name" value="AB_hydrolase"/>
</dbReference>
<keyword evidence="4" id="KW-1185">Reference proteome</keyword>
<evidence type="ECO:0000259" key="2">
    <source>
        <dbReference type="Pfam" id="PF12697"/>
    </source>
</evidence>
<evidence type="ECO:0000313" key="4">
    <source>
        <dbReference type="Proteomes" id="UP000199213"/>
    </source>
</evidence>
<organism evidence="3 4">
    <name type="scientific">Actinopolyspora mzabensis</name>
    <dbReference type="NCBI Taxonomy" id="995066"/>
    <lineage>
        <taxon>Bacteria</taxon>
        <taxon>Bacillati</taxon>
        <taxon>Actinomycetota</taxon>
        <taxon>Actinomycetes</taxon>
        <taxon>Actinopolysporales</taxon>
        <taxon>Actinopolysporaceae</taxon>
        <taxon>Actinopolyspora</taxon>
    </lineage>
</organism>
<feature type="region of interest" description="Disordered" evidence="1">
    <location>
        <begin position="75"/>
        <end position="107"/>
    </location>
</feature>
<feature type="domain" description="AB hydrolase-1" evidence="2">
    <location>
        <begin position="46"/>
        <end position="295"/>
    </location>
</feature>
<dbReference type="GO" id="GO:0003824">
    <property type="term" value="F:catalytic activity"/>
    <property type="evidence" value="ECO:0007669"/>
    <property type="project" value="UniProtKB-ARBA"/>
</dbReference>
<dbReference type="InterPro" id="IPR000073">
    <property type="entry name" value="AB_hydrolase_1"/>
</dbReference>